<dbReference type="InterPro" id="IPR002071">
    <property type="entry name" value="Thermonucl_AS"/>
</dbReference>
<feature type="compositionally biased region" description="Polar residues" evidence="4">
    <location>
        <begin position="27"/>
        <end position="40"/>
    </location>
</feature>
<evidence type="ECO:0000313" key="7">
    <source>
        <dbReference type="EMBL" id="EMA55344.1"/>
    </source>
</evidence>
<dbReference type="InterPro" id="IPR035437">
    <property type="entry name" value="SNase_OB-fold_sf"/>
</dbReference>
<evidence type="ECO:0000256" key="1">
    <source>
        <dbReference type="ARBA" id="ARBA00022722"/>
    </source>
</evidence>
<keyword evidence="2" id="KW-0255">Endonuclease</keyword>
<dbReference type="PROSITE" id="PS51841">
    <property type="entry name" value="LTD"/>
    <property type="match status" value="1"/>
</dbReference>
<keyword evidence="1" id="KW-0540">Nuclease</keyword>
<dbReference type="STRING" id="1227456.C450_03040"/>
<dbReference type="SMART" id="SM00318">
    <property type="entry name" value="SNc"/>
    <property type="match status" value="1"/>
</dbReference>
<dbReference type="Pfam" id="PF00565">
    <property type="entry name" value="SNase"/>
    <property type="match status" value="1"/>
</dbReference>
<dbReference type="PROSITE" id="PS50830">
    <property type="entry name" value="TNASE_3"/>
    <property type="match status" value="1"/>
</dbReference>
<comment type="caution">
    <text evidence="7">The sequence shown here is derived from an EMBL/GenBank/DDBJ whole genome shotgun (WGS) entry which is preliminary data.</text>
</comment>
<dbReference type="PROSITE" id="PS01123">
    <property type="entry name" value="TNASE_1"/>
    <property type="match status" value="1"/>
</dbReference>
<dbReference type="SUPFAM" id="SSF74853">
    <property type="entry name" value="Lamin A/C globular tail domain"/>
    <property type="match status" value="1"/>
</dbReference>
<dbReference type="InterPro" id="IPR001322">
    <property type="entry name" value="Lamin_tail_dom"/>
</dbReference>
<dbReference type="InterPro" id="IPR036415">
    <property type="entry name" value="Lamin_tail_dom_sf"/>
</dbReference>
<dbReference type="AlphaFoldDB" id="M0NE26"/>
<organism evidence="7 8">
    <name type="scientific">Halococcus salifodinae DSM 8989</name>
    <dbReference type="NCBI Taxonomy" id="1227456"/>
    <lineage>
        <taxon>Archaea</taxon>
        <taxon>Methanobacteriati</taxon>
        <taxon>Methanobacteriota</taxon>
        <taxon>Stenosarchaea group</taxon>
        <taxon>Halobacteria</taxon>
        <taxon>Halobacteriales</taxon>
        <taxon>Halococcaceae</taxon>
        <taxon>Halococcus</taxon>
    </lineage>
</organism>
<gene>
    <name evidence="7" type="ORF">C450_03040</name>
</gene>
<keyword evidence="8" id="KW-1185">Reference proteome</keyword>
<dbReference type="SUPFAM" id="SSF50199">
    <property type="entry name" value="Staphylococcal nuclease"/>
    <property type="match status" value="1"/>
</dbReference>
<keyword evidence="3" id="KW-0378">Hydrolase</keyword>
<feature type="region of interest" description="Disordered" evidence="4">
    <location>
        <begin position="20"/>
        <end position="40"/>
    </location>
</feature>
<dbReference type="InterPro" id="IPR016071">
    <property type="entry name" value="Staphylococal_nuclease_OB-fold"/>
</dbReference>
<dbReference type="GO" id="GO:0016787">
    <property type="term" value="F:hydrolase activity"/>
    <property type="evidence" value="ECO:0007669"/>
    <property type="project" value="UniProtKB-KW"/>
</dbReference>
<dbReference type="Gene3D" id="2.60.40.1260">
    <property type="entry name" value="Lamin Tail domain"/>
    <property type="match status" value="1"/>
</dbReference>
<protein>
    <submittedName>
        <fullName evidence="7">Micrococcal nuclease-like nuclease</fullName>
    </submittedName>
</protein>
<dbReference type="RefSeq" id="WP_005039827.1">
    <property type="nucleotide sequence ID" value="NZ_AOME01000014.1"/>
</dbReference>
<evidence type="ECO:0000259" key="5">
    <source>
        <dbReference type="PROSITE" id="PS50830"/>
    </source>
</evidence>
<proteinExistence type="predicted"/>
<reference evidence="7 8" key="1">
    <citation type="journal article" date="2014" name="PLoS Genet.">
        <title>Phylogenetically driven sequencing of extremely halophilic archaea reveals strategies for static and dynamic osmo-response.</title>
        <authorList>
            <person name="Becker E.A."/>
            <person name="Seitzer P.M."/>
            <person name="Tritt A."/>
            <person name="Larsen D."/>
            <person name="Krusor M."/>
            <person name="Yao A.I."/>
            <person name="Wu D."/>
            <person name="Madern D."/>
            <person name="Eisen J.A."/>
            <person name="Darling A.E."/>
            <person name="Facciotti M.T."/>
        </authorList>
    </citation>
    <scope>NUCLEOTIDE SEQUENCE [LARGE SCALE GENOMIC DNA]</scope>
    <source>
        <strain evidence="7 8">DSM 8989</strain>
    </source>
</reference>
<dbReference type="PANTHER" id="PTHR12302">
    <property type="entry name" value="EBNA2 BINDING PROTEIN P100"/>
    <property type="match status" value="1"/>
</dbReference>
<dbReference type="EMBL" id="AOME01000014">
    <property type="protein sequence ID" value="EMA55344.1"/>
    <property type="molecule type" value="Genomic_DNA"/>
</dbReference>
<feature type="domain" description="TNase-like" evidence="5">
    <location>
        <begin position="55"/>
        <end position="200"/>
    </location>
</feature>
<evidence type="ECO:0000313" key="8">
    <source>
        <dbReference type="Proteomes" id="UP000011625"/>
    </source>
</evidence>
<dbReference type="GO" id="GO:0003676">
    <property type="term" value="F:nucleic acid binding"/>
    <property type="evidence" value="ECO:0007669"/>
    <property type="project" value="InterPro"/>
</dbReference>
<name>M0NE26_9EURY</name>
<evidence type="ECO:0000256" key="3">
    <source>
        <dbReference type="ARBA" id="ARBA00022801"/>
    </source>
</evidence>
<dbReference type="GO" id="GO:0004519">
    <property type="term" value="F:endonuclease activity"/>
    <property type="evidence" value="ECO:0007669"/>
    <property type="project" value="UniProtKB-KW"/>
</dbReference>
<dbReference type="Gene3D" id="2.40.50.90">
    <property type="match status" value="1"/>
</dbReference>
<sequence>MHRLAWVLVVCVVLAGCAGTTPGATEPTESPAETQDVTTVPETTVPAGTTVEQAKGRAATVTRIVDGDTIEVRYSNGTIDTVRLLGVDTPEVHVANDPPEFEGIPDTEAGSACLRDAGRNASAFVERTLADEQVRLVVGGDRRDRYDRLLAFVRHDGISLNYRLVDEGYARVYESSFVGRERFDRAEARARQEGIGLWRCATDEDEPEPSTRVRTEPGGLVIAEIDADAPGNDNANRNEERIVFENRKETRIDLGGWTVSDAADHTYTLPSGFTLGPGERVTLHTGDGANTASKLYWGASGAVWNNDGDTVTVRNGAGETVAERSYG</sequence>
<dbReference type="OrthoDB" id="3327at2157"/>
<dbReference type="PANTHER" id="PTHR12302:SF3">
    <property type="entry name" value="SERINE_THREONINE-PROTEIN KINASE 31"/>
    <property type="match status" value="1"/>
</dbReference>
<evidence type="ECO:0000259" key="6">
    <source>
        <dbReference type="PROSITE" id="PS51841"/>
    </source>
</evidence>
<feature type="domain" description="LTD" evidence="6">
    <location>
        <begin position="208"/>
        <end position="327"/>
    </location>
</feature>
<dbReference type="PATRIC" id="fig|1227456.3.peg.632"/>
<dbReference type="Pfam" id="PF00932">
    <property type="entry name" value="LTD"/>
    <property type="match status" value="1"/>
</dbReference>
<accession>M0NE26</accession>
<evidence type="ECO:0000256" key="2">
    <source>
        <dbReference type="ARBA" id="ARBA00022759"/>
    </source>
</evidence>
<evidence type="ECO:0000256" key="4">
    <source>
        <dbReference type="SAM" id="MobiDB-lite"/>
    </source>
</evidence>
<dbReference type="Proteomes" id="UP000011625">
    <property type="component" value="Unassembled WGS sequence"/>
</dbReference>
<dbReference type="PROSITE" id="PS51257">
    <property type="entry name" value="PROKAR_LIPOPROTEIN"/>
    <property type="match status" value="1"/>
</dbReference>